<protein>
    <recommendedName>
        <fullName evidence="7">UPAR/Ly6 domain-containing protein</fullName>
    </recommendedName>
</protein>
<feature type="signal peptide" evidence="6">
    <location>
        <begin position="1"/>
        <end position="21"/>
    </location>
</feature>
<evidence type="ECO:0000256" key="3">
    <source>
        <dbReference type="ARBA" id="ARBA00022729"/>
    </source>
</evidence>
<reference evidence="8 9" key="1">
    <citation type="submission" date="2019-06" db="EMBL/GenBank/DDBJ databases">
        <title>Discovery of a novel chromosome fission-fusion reversal in muntjac.</title>
        <authorList>
            <person name="Mudd A.B."/>
            <person name="Bredeson J.V."/>
            <person name="Baum R."/>
            <person name="Hockemeyer D."/>
            <person name="Rokhsar D.S."/>
        </authorList>
    </citation>
    <scope>NUCLEOTIDE SEQUENCE [LARGE SCALE GENOMIC DNA]</scope>
    <source>
        <strain evidence="8">UCam_UCB_Mr</strain>
        <tissue evidence="8">Fibroblast cell line</tissue>
    </source>
</reference>
<dbReference type="CDD" id="cd23637">
    <property type="entry name" value="TFP_LU_ECD_CD177_rpt4"/>
    <property type="match status" value="1"/>
</dbReference>
<dbReference type="CDD" id="cd23636">
    <property type="entry name" value="TFP_LU_ECD_CD177_rpt2"/>
    <property type="match status" value="1"/>
</dbReference>
<dbReference type="AlphaFoldDB" id="A0A5J5MTN6"/>
<dbReference type="PANTHER" id="PTHR16529:SF8">
    <property type="entry name" value="CD177 ANTIGEN"/>
    <property type="match status" value="1"/>
</dbReference>
<dbReference type="InterPro" id="IPR051899">
    <property type="entry name" value="Fert-Immune_med_protein"/>
</dbReference>
<keyword evidence="5" id="KW-0325">Glycoprotein</keyword>
<organism evidence="8 9">
    <name type="scientific">Muntiacus reevesi</name>
    <name type="common">Reeves' muntjac</name>
    <name type="synonym">Cervus reevesi</name>
    <dbReference type="NCBI Taxonomy" id="9886"/>
    <lineage>
        <taxon>Eukaryota</taxon>
        <taxon>Metazoa</taxon>
        <taxon>Chordata</taxon>
        <taxon>Craniata</taxon>
        <taxon>Vertebrata</taxon>
        <taxon>Euteleostomi</taxon>
        <taxon>Mammalia</taxon>
        <taxon>Eutheria</taxon>
        <taxon>Laurasiatheria</taxon>
        <taxon>Artiodactyla</taxon>
        <taxon>Ruminantia</taxon>
        <taxon>Pecora</taxon>
        <taxon>Cervidae</taxon>
        <taxon>Muntiacinae</taxon>
        <taxon>Muntiacus</taxon>
    </lineage>
</organism>
<accession>A0A5J5MTN6</accession>
<feature type="chain" id="PRO_5023928543" description="UPAR/Ly6 domain-containing protein" evidence="6">
    <location>
        <begin position="22"/>
        <end position="440"/>
    </location>
</feature>
<feature type="domain" description="UPAR/Ly6" evidence="7">
    <location>
        <begin position="129"/>
        <end position="204"/>
    </location>
</feature>
<name>A0A5J5MTN6_MUNRE</name>
<keyword evidence="9" id="KW-1185">Reference proteome</keyword>
<dbReference type="PANTHER" id="PTHR16529">
    <property type="entry name" value="CD177 ANTIGEN"/>
    <property type="match status" value="1"/>
</dbReference>
<dbReference type="InterPro" id="IPR016054">
    <property type="entry name" value="LY6_UPA_recep-like"/>
</dbReference>
<dbReference type="GO" id="GO:0044853">
    <property type="term" value="C:plasma membrane raft"/>
    <property type="evidence" value="ECO:0007669"/>
    <property type="project" value="TreeGrafter"/>
</dbReference>
<evidence type="ECO:0000256" key="4">
    <source>
        <dbReference type="ARBA" id="ARBA00023136"/>
    </source>
</evidence>
<evidence type="ECO:0000256" key="1">
    <source>
        <dbReference type="ARBA" id="ARBA00004236"/>
    </source>
</evidence>
<evidence type="ECO:0000256" key="2">
    <source>
        <dbReference type="ARBA" id="ARBA00022475"/>
    </source>
</evidence>
<keyword evidence="4" id="KW-0472">Membrane</keyword>
<dbReference type="GO" id="GO:0045217">
    <property type="term" value="P:cell-cell junction maintenance"/>
    <property type="evidence" value="ECO:0007669"/>
    <property type="project" value="TreeGrafter"/>
</dbReference>
<evidence type="ECO:0000256" key="5">
    <source>
        <dbReference type="ARBA" id="ARBA00023180"/>
    </source>
</evidence>
<dbReference type="CDD" id="cd23624">
    <property type="entry name" value="TFP_LU_ECD_CD177_rpt3"/>
    <property type="match status" value="1"/>
</dbReference>
<evidence type="ECO:0000256" key="6">
    <source>
        <dbReference type="SAM" id="SignalP"/>
    </source>
</evidence>
<evidence type="ECO:0000313" key="9">
    <source>
        <dbReference type="Proteomes" id="UP000326062"/>
    </source>
</evidence>
<dbReference type="GO" id="GO:0098742">
    <property type="term" value="P:cell-cell adhesion via plasma-membrane adhesion molecules"/>
    <property type="evidence" value="ECO:0007669"/>
    <property type="project" value="TreeGrafter"/>
</dbReference>
<feature type="domain" description="UPAR/Ly6" evidence="7">
    <location>
        <begin position="318"/>
        <end position="386"/>
    </location>
</feature>
<evidence type="ECO:0000259" key="7">
    <source>
        <dbReference type="Pfam" id="PF00021"/>
    </source>
</evidence>
<evidence type="ECO:0000313" key="8">
    <source>
        <dbReference type="EMBL" id="KAB0383247.1"/>
    </source>
</evidence>
<keyword evidence="3 6" id="KW-0732">Signal</keyword>
<dbReference type="SUPFAM" id="SSF57302">
    <property type="entry name" value="Snake toxin-like"/>
    <property type="match status" value="3"/>
</dbReference>
<dbReference type="CDD" id="cd23623">
    <property type="entry name" value="TFP_LU_ECD_CD177_rpt1"/>
    <property type="match status" value="1"/>
</dbReference>
<feature type="domain" description="UPAR/Ly6" evidence="7">
    <location>
        <begin position="232"/>
        <end position="298"/>
    </location>
</feature>
<dbReference type="GO" id="GO:2001044">
    <property type="term" value="P:regulation of integrin-mediated signaling pathway"/>
    <property type="evidence" value="ECO:0007669"/>
    <property type="project" value="TreeGrafter"/>
</dbReference>
<sequence>MSPALMLALLVITFALPRARALNCHFGVMETVRNVSQQPLKWTTSPKNCGEGLGCQETVMIAQNELFMYLVLLKGCTQAANQEARVTEHPTGPGLSIISYTRVCRTNLCNDLATSLPLRIPRPPKVPGSVRCPVCLSAESCLSAPELTCPAESSHCYNGVLRVTGGGGVTTRLLVQGCTSQPGCNLLNGTRQVGPISLQETCDPKAILTCHRGIMLRMSSDLSQDPVKWSTPGEEQCNPGEVCQETLLLIDIGHRSILLGSKGCSQIRTPATTIHSRPPGVLVASYARVCSSDYCNSADSSSVLINALPRPAAPAPGHLQCPSCLVLGSCSGNSNVTCPQGTSHCYKGQIFLSGGGVTSPVGIQGCVAHPSSTLLSHRRSIGVFNVLEKREGDNEVVSPPISSGAAPGPSLAWMVGLGLGLSLALWCGPPSLLTLFPHDP</sequence>
<proteinExistence type="predicted"/>
<dbReference type="GO" id="GO:0043315">
    <property type="term" value="P:positive regulation of neutrophil degranulation"/>
    <property type="evidence" value="ECO:0007669"/>
    <property type="project" value="TreeGrafter"/>
</dbReference>
<dbReference type="EMBL" id="VCEB01000002">
    <property type="protein sequence ID" value="KAB0383247.1"/>
    <property type="molecule type" value="Genomic_DNA"/>
</dbReference>
<dbReference type="Proteomes" id="UP000326062">
    <property type="component" value="Chromosome 2"/>
</dbReference>
<keyword evidence="2" id="KW-1003">Cell membrane</keyword>
<comment type="caution">
    <text evidence="8">The sequence shown here is derived from an EMBL/GenBank/DDBJ whole genome shotgun (WGS) entry which is preliminary data.</text>
</comment>
<dbReference type="GO" id="GO:0007159">
    <property type="term" value="P:leukocyte cell-cell adhesion"/>
    <property type="evidence" value="ECO:0007669"/>
    <property type="project" value="TreeGrafter"/>
</dbReference>
<dbReference type="Pfam" id="PF00021">
    <property type="entry name" value="UPAR_LY6"/>
    <property type="match status" value="4"/>
</dbReference>
<gene>
    <name evidence="8" type="ORF">FD755_005164</name>
</gene>
<comment type="subcellular location">
    <subcellularLocation>
        <location evidence="1">Cell membrane</location>
    </subcellularLocation>
</comment>
<feature type="domain" description="UPAR/Ly6" evidence="7">
    <location>
        <begin position="48"/>
        <end position="111"/>
    </location>
</feature>
<dbReference type="InterPro" id="IPR045860">
    <property type="entry name" value="Snake_toxin-like_sf"/>
</dbReference>